<dbReference type="Pfam" id="PF01472">
    <property type="entry name" value="PUA"/>
    <property type="match status" value="1"/>
</dbReference>
<comment type="function">
    <text evidence="3">Could be responsible for synthesis of pseudouridine from uracil-55 in the psi GC loop of transfer RNAs.</text>
</comment>
<feature type="domain" description="Dyskerin-like" evidence="5">
    <location>
        <begin position="10"/>
        <end position="46"/>
    </location>
</feature>
<feature type="domain" description="PUA" evidence="4">
    <location>
        <begin position="233"/>
        <end position="307"/>
    </location>
</feature>
<dbReference type="InterPro" id="IPR015947">
    <property type="entry name" value="PUA-like_sf"/>
</dbReference>
<dbReference type="PANTHER" id="PTHR23127">
    <property type="entry name" value="CENTROMERE/MICROTUBULE BINDING PROTEIN CBF5"/>
    <property type="match status" value="1"/>
</dbReference>
<dbReference type="InterPro" id="IPR020103">
    <property type="entry name" value="PsdUridine_synth_cat_dom_sf"/>
</dbReference>
<dbReference type="PROSITE" id="PS50890">
    <property type="entry name" value="PUA"/>
    <property type="match status" value="1"/>
</dbReference>
<dbReference type="Pfam" id="PF01509">
    <property type="entry name" value="TruB_N"/>
    <property type="match status" value="1"/>
</dbReference>
<evidence type="ECO:0000259" key="5">
    <source>
        <dbReference type="SMART" id="SM01136"/>
    </source>
</evidence>
<sequence>MVLLKRLECLAGEYGFFPDERPFPLFLRYSLLILDKPSGPSSHVVTKWIKEALKMDKVGHCGTLDPKVSGVLPIAIGESTKATAIIATADKEYIGTMHLHGDVSNEELEKAVKMFETVIYQRPPVRSAVSRSLRTRRVYKLEILERNGRDVKLRVVVESGTYIRKLFFDIGEFLGVGASMTSLRRVRSGVFTEDMAVSLDKFLSAARKFSESGDWSSLRELLVPLERALVNLKKVVVKDSAVNAIAYGAPVLAPGVCEVSDGIKKGDVIGVFTLKGEIVAVAKAVMDSSEIISSRRGVVAEPIRVIMERDLYPRMWKGQSQIKPEI</sequence>
<comment type="caution">
    <text evidence="6">The sequence shown here is derived from an EMBL/GenBank/DDBJ whole genome shotgun (WGS) entry which is preliminary data.</text>
</comment>
<evidence type="ECO:0000256" key="1">
    <source>
        <dbReference type="ARBA" id="ARBA00022694"/>
    </source>
</evidence>
<dbReference type="EC" id="5.4.99.25" evidence="3"/>
<dbReference type="GO" id="GO:0031120">
    <property type="term" value="P:snRNA pseudouridine synthesis"/>
    <property type="evidence" value="ECO:0007669"/>
    <property type="project" value="TreeGrafter"/>
</dbReference>
<dbReference type="Proteomes" id="UP000277582">
    <property type="component" value="Unassembled WGS sequence"/>
</dbReference>
<dbReference type="Pfam" id="PF16198">
    <property type="entry name" value="TruB_C_2"/>
    <property type="match status" value="1"/>
</dbReference>
<dbReference type="NCBIfam" id="TIGR00451">
    <property type="entry name" value="unchar_dom_2"/>
    <property type="match status" value="1"/>
</dbReference>
<dbReference type="SMART" id="SM00359">
    <property type="entry name" value="PUA"/>
    <property type="match status" value="1"/>
</dbReference>
<dbReference type="InterPro" id="IPR004521">
    <property type="entry name" value="Uncharacterised_CHP00451"/>
</dbReference>
<evidence type="ECO:0000313" key="8">
    <source>
        <dbReference type="Proteomes" id="UP000277582"/>
    </source>
</evidence>
<dbReference type="GO" id="GO:0160148">
    <property type="term" value="F:tRNA pseudouridine(55) synthase activity"/>
    <property type="evidence" value="ECO:0007669"/>
    <property type="project" value="UniProtKB-EC"/>
</dbReference>
<keyword evidence="8" id="KW-1185">Reference proteome</keyword>
<dbReference type="SMART" id="SM01136">
    <property type="entry name" value="DKCLD"/>
    <property type="match status" value="1"/>
</dbReference>
<dbReference type="AlphaFoldDB" id="A0A3R9R704"/>
<dbReference type="EMBL" id="RXII01000047">
    <property type="protein sequence ID" value="RZN62434.1"/>
    <property type="molecule type" value="Genomic_DNA"/>
</dbReference>
<dbReference type="Pfam" id="PF08068">
    <property type="entry name" value="DKCLD"/>
    <property type="match status" value="1"/>
</dbReference>
<reference evidence="6 8" key="1">
    <citation type="submission" date="2018-10" db="EMBL/GenBank/DDBJ databases">
        <title>Co-occurring genomic capacity for anaerobic methane metabolism and dissimilatory sulfite reduction discovered in the Korarchaeota.</title>
        <authorList>
            <person name="Mckay L.J."/>
            <person name="Dlakic M."/>
            <person name="Fields M.W."/>
            <person name="Delmont T.O."/>
            <person name="Eren A.M."/>
            <person name="Jay Z.J."/>
            <person name="Klingelsmith K.B."/>
            <person name="Rusch D.B."/>
            <person name="Inskeep W.P."/>
        </authorList>
    </citation>
    <scope>NUCLEOTIDE SEQUENCE [LARGE SCALE GENOMIC DNA]</scope>
    <source>
        <strain evidence="6 8">MDKW</strain>
    </source>
</reference>
<dbReference type="GO" id="GO:0031118">
    <property type="term" value="P:rRNA pseudouridine synthesis"/>
    <property type="evidence" value="ECO:0007669"/>
    <property type="project" value="TreeGrafter"/>
</dbReference>
<dbReference type="CDD" id="cd21148">
    <property type="entry name" value="PUA_Cbf5"/>
    <property type="match status" value="1"/>
</dbReference>
<dbReference type="SUPFAM" id="SSF55120">
    <property type="entry name" value="Pseudouridine synthase"/>
    <property type="match status" value="1"/>
</dbReference>
<dbReference type="Gene3D" id="2.30.130.10">
    <property type="entry name" value="PUA domain"/>
    <property type="match status" value="1"/>
</dbReference>
<dbReference type="GO" id="GO:0031119">
    <property type="term" value="P:tRNA pseudouridine synthesis"/>
    <property type="evidence" value="ECO:0007669"/>
    <property type="project" value="UniProtKB-UniRule"/>
</dbReference>
<keyword evidence="2 3" id="KW-0413">Isomerase</keyword>
<dbReference type="InterPro" id="IPR036974">
    <property type="entry name" value="PUA_sf"/>
</dbReference>
<feature type="active site" description="Nucleophile" evidence="3">
    <location>
        <position position="65"/>
    </location>
</feature>
<accession>A0A3R9R704</accession>
<comment type="similarity">
    <text evidence="3">Belongs to the pseudouridine synthase TruB family. Type 2 subfamily.</text>
</comment>
<evidence type="ECO:0000256" key="3">
    <source>
        <dbReference type="HAMAP-Rule" id="MF_01081"/>
    </source>
</evidence>
<dbReference type="InterPro" id="IPR012960">
    <property type="entry name" value="Dyskerin-like"/>
</dbReference>
<evidence type="ECO:0000259" key="4">
    <source>
        <dbReference type="SMART" id="SM00359"/>
    </source>
</evidence>
<evidence type="ECO:0000313" key="7">
    <source>
        <dbReference type="EMBL" id="RZN62434.1"/>
    </source>
</evidence>
<dbReference type="GO" id="GO:1990481">
    <property type="term" value="P:mRNA pseudouridine synthesis"/>
    <property type="evidence" value="ECO:0007669"/>
    <property type="project" value="TreeGrafter"/>
</dbReference>
<dbReference type="EMBL" id="RCOS01000062">
    <property type="protein sequence ID" value="RSN76193.1"/>
    <property type="molecule type" value="Genomic_DNA"/>
</dbReference>
<dbReference type="PANTHER" id="PTHR23127:SF0">
    <property type="entry name" value="H_ACA RIBONUCLEOPROTEIN COMPLEX SUBUNIT DKC1"/>
    <property type="match status" value="1"/>
</dbReference>
<protein>
    <recommendedName>
        <fullName evidence="3">Probable tRNA pseudouridine synthase B</fullName>
        <ecNumber evidence="3">5.4.99.25</ecNumber>
    </recommendedName>
    <alternativeName>
        <fullName evidence="3">tRNA pseudouridine(55) synthase</fullName>
        <shortName evidence="3">Psi55 synthase</shortName>
    </alternativeName>
    <alternativeName>
        <fullName evidence="3">tRNA pseudouridylate synthase</fullName>
    </alternativeName>
    <alternativeName>
        <fullName evidence="3">tRNA-uridine isomerase</fullName>
    </alternativeName>
</protein>
<dbReference type="InterPro" id="IPR002478">
    <property type="entry name" value="PUA"/>
</dbReference>
<dbReference type="OrthoDB" id="35866at2157"/>
<dbReference type="NCBIfam" id="NF003280">
    <property type="entry name" value="PRK04270.1"/>
    <property type="match status" value="1"/>
</dbReference>
<name>A0A3R9R704_9CREN</name>
<organism evidence="6 8">
    <name type="scientific">Candidatus Methanodesulfokora washburnensis</name>
    <dbReference type="NCBI Taxonomy" id="2478471"/>
    <lineage>
        <taxon>Archaea</taxon>
        <taxon>Thermoproteota</taxon>
        <taxon>Candidatus Korarchaeia</taxon>
        <taxon>Candidatus Korarchaeia incertae sedis</taxon>
        <taxon>Candidatus Methanodesulfokora</taxon>
    </lineage>
</organism>
<dbReference type="GO" id="GO:0003723">
    <property type="term" value="F:RNA binding"/>
    <property type="evidence" value="ECO:0007669"/>
    <property type="project" value="InterPro"/>
</dbReference>
<dbReference type="InterPro" id="IPR032819">
    <property type="entry name" value="TruB_C"/>
</dbReference>
<dbReference type="SUPFAM" id="SSF88697">
    <property type="entry name" value="PUA domain-like"/>
    <property type="match status" value="1"/>
</dbReference>
<evidence type="ECO:0000313" key="6">
    <source>
        <dbReference type="EMBL" id="RSN76193.1"/>
    </source>
</evidence>
<keyword evidence="1 3" id="KW-0819">tRNA processing</keyword>
<gene>
    <name evidence="3" type="primary">truB</name>
    <name evidence="6" type="ORF">D6D85_04370</name>
    <name evidence="7" type="ORF">EF810_02940</name>
</gene>
<dbReference type="NCBIfam" id="TIGR00425">
    <property type="entry name" value="CBF5"/>
    <property type="match status" value="1"/>
</dbReference>
<comment type="catalytic activity">
    <reaction evidence="3">
        <text>uridine(55) in tRNA = pseudouridine(55) in tRNA</text>
        <dbReference type="Rhea" id="RHEA:42532"/>
        <dbReference type="Rhea" id="RHEA-COMP:10101"/>
        <dbReference type="Rhea" id="RHEA-COMP:10102"/>
        <dbReference type="ChEBI" id="CHEBI:65314"/>
        <dbReference type="ChEBI" id="CHEBI:65315"/>
        <dbReference type="EC" id="5.4.99.25"/>
    </reaction>
</comment>
<dbReference type="Proteomes" id="UP000316217">
    <property type="component" value="Unassembled WGS sequence"/>
</dbReference>
<dbReference type="Gene3D" id="3.30.2350.10">
    <property type="entry name" value="Pseudouridine synthase"/>
    <property type="match status" value="1"/>
</dbReference>
<dbReference type="InterPro" id="IPR026326">
    <property type="entry name" value="TruB_arch"/>
</dbReference>
<dbReference type="InterPro" id="IPR004802">
    <property type="entry name" value="tRNA_PsdUridine_synth_B_fam"/>
</dbReference>
<dbReference type="GO" id="GO:0000495">
    <property type="term" value="P:box H/ACA sno(s)RNA 3'-end processing"/>
    <property type="evidence" value="ECO:0007669"/>
    <property type="project" value="TreeGrafter"/>
</dbReference>
<proteinExistence type="inferred from homology"/>
<dbReference type="RefSeq" id="WP_125670816.1">
    <property type="nucleotide sequence ID" value="NZ_RCOS01000062.1"/>
</dbReference>
<dbReference type="HAMAP" id="MF_01081">
    <property type="entry name" value="TruB_arch"/>
    <property type="match status" value="1"/>
</dbReference>
<dbReference type="InterPro" id="IPR002501">
    <property type="entry name" value="PsdUridine_synth_N"/>
</dbReference>
<evidence type="ECO:0000256" key="2">
    <source>
        <dbReference type="ARBA" id="ARBA00023235"/>
    </source>
</evidence>
<reference evidence="7 9" key="2">
    <citation type="journal article" date="2019" name="Nat. Microbiol.">
        <title>Wide diversity of methane and short-chain alkane metabolisms in uncultured archaea.</title>
        <authorList>
            <person name="Borrel G."/>
            <person name="Adam P.S."/>
            <person name="McKay L.J."/>
            <person name="Chen L.X."/>
            <person name="Sierra-Garcia I.N."/>
            <person name="Sieber C.M."/>
            <person name="Letourneur Q."/>
            <person name="Ghozlane A."/>
            <person name="Andersen G.L."/>
            <person name="Li W.J."/>
            <person name="Hallam S.J."/>
            <person name="Muyzer G."/>
            <person name="de Oliveira V.M."/>
            <person name="Inskeep W.P."/>
            <person name="Banfield J.F."/>
            <person name="Gribaldo S."/>
        </authorList>
    </citation>
    <scope>NUCLEOTIDE SEQUENCE [LARGE SCALE GENOMIC DNA]</scope>
    <source>
        <strain evidence="7">NM4</strain>
    </source>
</reference>
<evidence type="ECO:0000313" key="9">
    <source>
        <dbReference type="Proteomes" id="UP000316217"/>
    </source>
</evidence>